<dbReference type="Gene3D" id="3.30.70.1230">
    <property type="entry name" value="Nucleotide cyclase"/>
    <property type="match status" value="1"/>
</dbReference>
<sequence length="1025" mass="112540">MLRESRINTPRGAGKRAQRPGRSSVPGGERRIVTALCYDLVGSTDLMQVMDIEDYQDLMSAFQRAAKQSITSHSGVMQHEAGDGGVALFPIELDAKDAASLAIRAGLKIIEGCKRVGREAGRDDLCVRVGIATSIALVREAPEENGTQEPVTGAALAMATRIEGIAAPNSVLVSEDTRNLAGRSHAFVFQGSKVLKGFSEPEKVWRALGHRMEVDRFYAFGRLGGPLIDRERELNSIAQCWDGVLDGRGALLLIEGQAGIGKSRLLREIRRKTRDRRSKLFFFQCLPGGFRSTLHPLMHSFPGAMSRGGGQLGLTAATVATVFQRNGISDPEVIDLFTYLLGAQGRNERLSHDDPKMIREKARGAVFRALEAVCRNGPVVVAVEDIHWIDPTSEDLLGEAARVIHQFPVLLVVTSRLGFRSDWLDAVDPTRLSLRPLDRDETRLAIEARWPEHRRAMLPELFDVTERISGGVPLFIEEICQWVSENVGSDATSLSESIKPTQISAFEAILNARLQHLGSAREVARAAAVAGTHVNLPVLRALLPDFGKKALASAAVMLCETGFLMRIRAPGRVAYGFRHVLIQETIYKALLRKQRQMLHRRLFAAVRENRGIAPWIDVGALAEHAERAGLLKEAIELFILAGKENSSRSAMIEARHYLEHALALCDQVGDGHTVEPLQLSALTALGPILTGLVGLNSPPARKLYEDGVEIARRQPMEDQSKWFPIYWGWWLTGSDFHVMHDRALEVQAMLAKADDPEIQLQVNHCIWAIDFNLGRHRETKDAIEAGLALYNEQAAKKSRTEFGGHDAKVCALGQLSLSLWLTGQTKASDAALSKMITFVDRISHAPSKAHSLDTEAVSAFYREDFERLINVSERMASFAKKHEMQSLSGLSLLFGGWAEAHRGSLASGHKRFQDGLLLLRDLGAVADLPIYLCMHAALLGRAGKLESAIDVANEAIEKAEETGHAYWLAELHRCRAILHAQAGANEDAVAADLRSAIEIAEGQGATALLTRARHSMQELGVVLDR</sequence>
<dbReference type="PROSITE" id="PS50125">
    <property type="entry name" value="GUANYLATE_CYCLASE_2"/>
    <property type="match status" value="1"/>
</dbReference>
<dbReference type="PANTHER" id="PTHR16305:SF28">
    <property type="entry name" value="GUANYLATE CYCLASE DOMAIN-CONTAINING PROTEIN"/>
    <property type="match status" value="1"/>
</dbReference>
<evidence type="ECO:0000256" key="3">
    <source>
        <dbReference type="SAM" id="MobiDB-lite"/>
    </source>
</evidence>
<dbReference type="InterPro" id="IPR001054">
    <property type="entry name" value="A/G_cyclase"/>
</dbReference>
<protein>
    <submittedName>
        <fullName evidence="5">AAA family ATPase</fullName>
    </submittedName>
</protein>
<accession>A0ABY8D1N9</accession>
<proteinExistence type="predicted"/>
<feature type="region of interest" description="Disordered" evidence="3">
    <location>
        <begin position="1"/>
        <end position="27"/>
    </location>
</feature>
<feature type="domain" description="Guanylate cyclase" evidence="4">
    <location>
        <begin position="34"/>
        <end position="163"/>
    </location>
</feature>
<organism evidence="5 6">
    <name type="scientific">Sinorhizobium numidicum</name>
    <dbReference type="NCBI Taxonomy" id="680248"/>
    <lineage>
        <taxon>Bacteria</taxon>
        <taxon>Pseudomonadati</taxon>
        <taxon>Pseudomonadota</taxon>
        <taxon>Alphaproteobacteria</taxon>
        <taxon>Hyphomicrobiales</taxon>
        <taxon>Rhizobiaceae</taxon>
        <taxon>Sinorhizobium/Ensifer group</taxon>
        <taxon>Sinorhizobium</taxon>
    </lineage>
</organism>
<dbReference type="CDD" id="cd07302">
    <property type="entry name" value="CHD"/>
    <property type="match status" value="1"/>
</dbReference>
<dbReference type="InterPro" id="IPR029787">
    <property type="entry name" value="Nucleotide_cyclase"/>
</dbReference>
<keyword evidence="1" id="KW-0547">Nucleotide-binding</keyword>
<evidence type="ECO:0000313" key="6">
    <source>
        <dbReference type="Proteomes" id="UP001235547"/>
    </source>
</evidence>
<dbReference type="Proteomes" id="UP001235547">
    <property type="component" value="Chromosome 1"/>
</dbReference>
<name>A0ABY8D1N9_9HYPH</name>
<evidence type="ECO:0000259" key="4">
    <source>
        <dbReference type="PROSITE" id="PS50125"/>
    </source>
</evidence>
<evidence type="ECO:0000313" key="5">
    <source>
        <dbReference type="EMBL" id="WEX82918.1"/>
    </source>
</evidence>
<evidence type="ECO:0000256" key="1">
    <source>
        <dbReference type="ARBA" id="ARBA00022741"/>
    </source>
</evidence>
<evidence type="ECO:0000256" key="2">
    <source>
        <dbReference type="ARBA" id="ARBA00022840"/>
    </source>
</evidence>
<dbReference type="PANTHER" id="PTHR16305">
    <property type="entry name" value="TESTICULAR SOLUBLE ADENYLYL CYCLASE"/>
    <property type="match status" value="1"/>
</dbReference>
<dbReference type="Pfam" id="PF13191">
    <property type="entry name" value="AAA_16"/>
    <property type="match status" value="1"/>
</dbReference>
<dbReference type="InterPro" id="IPR027417">
    <property type="entry name" value="P-loop_NTPase"/>
</dbReference>
<keyword evidence="6" id="KW-1185">Reference proteome</keyword>
<dbReference type="RefSeq" id="WP_280733679.1">
    <property type="nucleotide sequence ID" value="NZ_CP120368.1"/>
</dbReference>
<dbReference type="SUPFAM" id="SSF52540">
    <property type="entry name" value="P-loop containing nucleoside triphosphate hydrolases"/>
    <property type="match status" value="1"/>
</dbReference>
<dbReference type="InterPro" id="IPR041664">
    <property type="entry name" value="AAA_16"/>
</dbReference>
<dbReference type="EMBL" id="CP120371">
    <property type="protein sequence ID" value="WEX82918.1"/>
    <property type="molecule type" value="Genomic_DNA"/>
</dbReference>
<dbReference type="SMART" id="SM00044">
    <property type="entry name" value="CYCc"/>
    <property type="match status" value="1"/>
</dbReference>
<gene>
    <name evidence="5" type="ORF">PYH38_005264</name>
</gene>
<dbReference type="SUPFAM" id="SSF55073">
    <property type="entry name" value="Nucleotide cyclase"/>
    <property type="match status" value="1"/>
</dbReference>
<keyword evidence="2" id="KW-0067">ATP-binding</keyword>
<reference evidence="5 6" key="1">
    <citation type="submission" date="2023-03" db="EMBL/GenBank/DDBJ databases">
        <authorList>
            <person name="Kaur S."/>
            <person name="Espinosa-Saiz D."/>
            <person name="Velazquez E."/>
            <person name="Menendez E."/>
            <person name="diCenzo G.C."/>
        </authorList>
    </citation>
    <scope>NUCLEOTIDE SEQUENCE [LARGE SCALE GENOMIC DNA]</scope>
    <source>
        <strain evidence="5 6">LMG 27395</strain>
    </source>
</reference>